<dbReference type="Proteomes" id="UP000230251">
    <property type="component" value="Unassembled WGS sequence"/>
</dbReference>
<keyword evidence="1" id="KW-0472">Membrane</keyword>
<evidence type="ECO:0000313" key="4">
    <source>
        <dbReference type="Proteomes" id="UP000230251"/>
    </source>
</evidence>
<evidence type="ECO:0000256" key="1">
    <source>
        <dbReference type="SAM" id="Phobius"/>
    </source>
</evidence>
<reference evidence="4" key="1">
    <citation type="submission" date="2017-09" db="EMBL/GenBank/DDBJ databases">
        <title>Depth-based differentiation of microbial function through sediment-hosted aquifers and enrichment of novel symbionts in the deep terrestrial subsurface.</title>
        <authorList>
            <person name="Probst A.J."/>
            <person name="Ladd B."/>
            <person name="Jarett J.K."/>
            <person name="Geller-Mcgrath D.E."/>
            <person name="Sieber C.M.K."/>
            <person name="Emerson J.B."/>
            <person name="Anantharaman K."/>
            <person name="Thomas B.C."/>
            <person name="Malmstrom R."/>
            <person name="Stieglmeier M."/>
            <person name="Klingl A."/>
            <person name="Woyke T."/>
            <person name="Ryan C.M."/>
            <person name="Banfield J.F."/>
        </authorList>
    </citation>
    <scope>NUCLEOTIDE SEQUENCE [LARGE SCALE GENOMIC DNA]</scope>
</reference>
<dbReference type="EMBL" id="PFSI01000029">
    <property type="protein sequence ID" value="PJC24629.1"/>
    <property type="molecule type" value="Genomic_DNA"/>
</dbReference>
<evidence type="ECO:0000259" key="2">
    <source>
        <dbReference type="Pfam" id="PF13462"/>
    </source>
</evidence>
<name>A0A2M8EPG2_9BACT</name>
<feature type="domain" description="Thioredoxin-like fold" evidence="2">
    <location>
        <begin position="73"/>
        <end position="220"/>
    </location>
</feature>
<organism evidence="3 4">
    <name type="scientific">Candidatus Uhrbacteria bacterium CG_4_9_14_0_2_um_filter_41_50</name>
    <dbReference type="NCBI Taxonomy" id="1975031"/>
    <lineage>
        <taxon>Bacteria</taxon>
        <taxon>Candidatus Uhriibacteriota</taxon>
    </lineage>
</organism>
<proteinExistence type="predicted"/>
<keyword evidence="1" id="KW-1133">Transmembrane helix</keyword>
<evidence type="ECO:0000313" key="3">
    <source>
        <dbReference type="EMBL" id="PJC24629.1"/>
    </source>
</evidence>
<dbReference type="AlphaFoldDB" id="A0A2M8EPG2"/>
<dbReference type="SUPFAM" id="SSF52833">
    <property type="entry name" value="Thioredoxin-like"/>
    <property type="match status" value="1"/>
</dbReference>
<gene>
    <name evidence="3" type="ORF">CO057_01850</name>
</gene>
<dbReference type="InterPro" id="IPR036249">
    <property type="entry name" value="Thioredoxin-like_sf"/>
</dbReference>
<feature type="transmembrane region" description="Helical" evidence="1">
    <location>
        <begin position="6"/>
        <end position="28"/>
    </location>
</feature>
<dbReference type="Pfam" id="PF13462">
    <property type="entry name" value="Thioredoxin_4"/>
    <property type="match status" value="1"/>
</dbReference>
<accession>A0A2M8EPG2</accession>
<dbReference type="Gene3D" id="3.40.30.10">
    <property type="entry name" value="Glutaredoxin"/>
    <property type="match status" value="1"/>
</dbReference>
<keyword evidence="1" id="KW-0812">Transmembrane</keyword>
<comment type="caution">
    <text evidence="3">The sequence shown here is derived from an EMBL/GenBank/DDBJ whole genome shotgun (WGS) entry which is preliminary data.</text>
</comment>
<protein>
    <recommendedName>
        <fullName evidence="2">Thioredoxin-like fold domain-containing protein</fullName>
    </recommendedName>
</protein>
<sequence length="228" mass="25778">MTANPWTGIYILTALIGLVFILLLASFFPKSTIEFTNLPSSETIEPIILASDPMLGDLTSGFGFWQKTDENKIIIIHYGNSTCNSCARTAKALLNIYQDFEGEVVIVWKDFPNPTIDIESLNSAIAARCADKQNRFWEYEKYLLDNYHNASTELYQEIATDLNLGLWRFNSCYNNQKTVDLIEASYQEALDLKLSAAPTTYIDGQWYTGELSEAELRSIILDIQNTAK</sequence>
<dbReference type="InterPro" id="IPR012336">
    <property type="entry name" value="Thioredoxin-like_fold"/>
</dbReference>